<comment type="caution">
    <text evidence="3">The sequence shown here is derived from an EMBL/GenBank/DDBJ whole genome shotgun (WGS) entry which is preliminary data.</text>
</comment>
<dbReference type="Proteomes" id="UP001360953">
    <property type="component" value="Unassembled WGS sequence"/>
</dbReference>
<feature type="compositionally biased region" description="Polar residues" evidence="2">
    <location>
        <begin position="751"/>
        <end position="762"/>
    </location>
</feature>
<proteinExistence type="predicted"/>
<feature type="compositionally biased region" description="Low complexity" evidence="2">
    <location>
        <begin position="621"/>
        <end position="646"/>
    </location>
</feature>
<feature type="region of interest" description="Disordered" evidence="2">
    <location>
        <begin position="294"/>
        <end position="397"/>
    </location>
</feature>
<sequence length="819" mass="89029">MESPRGTVHATTTDAHSRIPQCCCGNSDCPYLSHNGHLLEGLERDVQTAAQLGQALLQRHEAYIADSEAERRRMAVKIEELEREKADLESKNAQSIQENRDLLDQLEAMNNAVADSDKRIADLSKHLSSTQDELTRLSNQASRTETLERQLASLEKEQVDLQSRLSSTAGDGKSAVQRWRKAERIINELQEQIERIERESREERERHVEIVGRMERRRAVEKELETAAGRLKGAAAAKVAQSKTDTNVVSHFVKDILQDNANLQIGIVELRDMLTNANEEVERLREQLMLHQPLDEPCEGDGGAPNLQNELGFDPEVTSPKSPERSPCHLPQEHHVHHHLHLTSEASKDAPKKRSNLQRRPSKKKRTPLAPGQFAPTTNHTPQSSISAPRPSSPCTAASILSHTSVTIPSHRSNHRHHWSIQSQQTGASVASSVPSSPFEASRRTSSIFDRIFSDCGQDSSRPTSPESNDDPGSPVYSPIKGGILTHGINRTSTMPVTMRSLKSPTTTQAPQKLSLRIPEEDLAIPEEVCEPITQNEPLPEAQAPELNGETYSTLRRQSSHESLLSVSGMDIHTLQSRPSQIFFAPSSPSKLARGSLSSMTARPSLSYKHDTDALSSYQSLLSNSNNNRRRSSAASRPGSRNSNASTSVGKRIGGWVFGKWGAAPTPTPSTPDEDDPQPPATATSETRASDAGTPDAPMSTAEDATPTPTRPATASSTSSSKARLRASGVNQLGAVPGMRTEPVSVPPPALQNQPTTPKNSIVQTSDVDVDALGECLAEAGDSPAKLRKEADVVEAKDVKTGGALPGLPILRVNSMALL</sequence>
<accession>A0ABR1L2L1</accession>
<feature type="coiled-coil region" evidence="1">
    <location>
        <begin position="64"/>
        <end position="206"/>
    </location>
</feature>
<feature type="compositionally biased region" description="Basic and acidic residues" evidence="2">
    <location>
        <begin position="322"/>
        <end position="334"/>
    </location>
</feature>
<evidence type="ECO:0000313" key="3">
    <source>
        <dbReference type="EMBL" id="KAK7529483.1"/>
    </source>
</evidence>
<dbReference type="Gene3D" id="1.20.5.340">
    <property type="match status" value="1"/>
</dbReference>
<dbReference type="RefSeq" id="XP_066649933.1">
    <property type="nucleotide sequence ID" value="XM_066794222.1"/>
</dbReference>
<keyword evidence="4" id="KW-1185">Reference proteome</keyword>
<feature type="region of interest" description="Disordered" evidence="2">
    <location>
        <begin position="621"/>
        <end position="762"/>
    </location>
</feature>
<feature type="compositionally biased region" description="Low complexity" evidence="2">
    <location>
        <begin position="701"/>
        <end position="728"/>
    </location>
</feature>
<feature type="region of interest" description="Disordered" evidence="2">
    <location>
        <begin position="409"/>
        <end position="490"/>
    </location>
</feature>
<evidence type="ECO:0000313" key="4">
    <source>
        <dbReference type="Proteomes" id="UP001360953"/>
    </source>
</evidence>
<dbReference type="GeneID" id="92027128"/>
<gene>
    <name evidence="3" type="ORF">J3D65DRAFT_167967</name>
</gene>
<evidence type="ECO:0000256" key="1">
    <source>
        <dbReference type="SAM" id="Coils"/>
    </source>
</evidence>
<evidence type="ECO:0000256" key="2">
    <source>
        <dbReference type="SAM" id="MobiDB-lite"/>
    </source>
</evidence>
<dbReference type="EMBL" id="JBBPEH010000016">
    <property type="protein sequence ID" value="KAK7529483.1"/>
    <property type="molecule type" value="Genomic_DNA"/>
</dbReference>
<name>A0ABR1L2L1_9PEZI</name>
<feature type="compositionally biased region" description="Polar residues" evidence="2">
    <location>
        <begin position="457"/>
        <end position="467"/>
    </location>
</feature>
<reference evidence="3 4" key="1">
    <citation type="submission" date="2024-04" db="EMBL/GenBank/DDBJ databases">
        <title>Phyllosticta paracitricarpa is synonymous to the EU quarantine fungus P. citricarpa based on phylogenomic analyses.</title>
        <authorList>
            <consortium name="Lawrence Berkeley National Laboratory"/>
            <person name="Van ingen-buijs V.A."/>
            <person name="Van westerhoven A.C."/>
            <person name="Haridas S."/>
            <person name="Skiadas P."/>
            <person name="Martin F."/>
            <person name="Groenewald J.Z."/>
            <person name="Crous P.W."/>
            <person name="Seidl M.F."/>
        </authorList>
    </citation>
    <scope>NUCLEOTIDE SEQUENCE [LARGE SCALE GENOMIC DNA]</scope>
    <source>
        <strain evidence="3 4">CPC 17464</strain>
    </source>
</reference>
<protein>
    <submittedName>
        <fullName evidence="3">Uncharacterized protein</fullName>
    </submittedName>
</protein>
<feature type="coiled-coil region" evidence="1">
    <location>
        <begin position="260"/>
        <end position="287"/>
    </location>
</feature>
<feature type="compositionally biased region" description="Low complexity" evidence="2">
    <location>
        <begin position="428"/>
        <end position="438"/>
    </location>
</feature>
<dbReference type="PANTHER" id="PTHR18947">
    <property type="entry name" value="HOOK PROTEINS"/>
    <property type="match status" value="1"/>
</dbReference>
<keyword evidence="1" id="KW-0175">Coiled coil</keyword>
<dbReference type="PANTHER" id="PTHR18947:SF28">
    <property type="entry name" value="GIRDIN, ISOFORM A"/>
    <property type="match status" value="1"/>
</dbReference>
<feature type="compositionally biased region" description="Basic residues" evidence="2">
    <location>
        <begin position="353"/>
        <end position="367"/>
    </location>
</feature>
<feature type="compositionally biased region" description="Polar residues" evidence="2">
    <location>
        <begin position="375"/>
        <end position="387"/>
    </location>
</feature>
<organism evidence="3 4">
    <name type="scientific">Phyllosticta citribraziliensis</name>
    <dbReference type="NCBI Taxonomy" id="989973"/>
    <lineage>
        <taxon>Eukaryota</taxon>
        <taxon>Fungi</taxon>
        <taxon>Dikarya</taxon>
        <taxon>Ascomycota</taxon>
        <taxon>Pezizomycotina</taxon>
        <taxon>Dothideomycetes</taxon>
        <taxon>Dothideomycetes incertae sedis</taxon>
        <taxon>Botryosphaeriales</taxon>
        <taxon>Phyllostictaceae</taxon>
        <taxon>Phyllosticta</taxon>
    </lineage>
</organism>